<dbReference type="RefSeq" id="XP_060378223.1">
    <property type="nucleotide sequence ID" value="XM_060527212.1"/>
</dbReference>
<feature type="transmembrane region" description="Helical" evidence="6">
    <location>
        <begin position="327"/>
        <end position="348"/>
    </location>
</feature>
<evidence type="ECO:0000256" key="3">
    <source>
        <dbReference type="ARBA" id="ARBA00022692"/>
    </source>
</evidence>
<evidence type="ECO:0000259" key="7">
    <source>
        <dbReference type="PROSITE" id="PS50850"/>
    </source>
</evidence>
<accession>A0ABQ9QYR0</accession>
<evidence type="ECO:0000256" key="6">
    <source>
        <dbReference type="SAM" id="Phobius"/>
    </source>
</evidence>
<dbReference type="SUPFAM" id="SSF103473">
    <property type="entry name" value="MFS general substrate transporter"/>
    <property type="match status" value="1"/>
</dbReference>
<gene>
    <name evidence="8" type="ORF">CTAM01_11201</name>
</gene>
<feature type="transmembrane region" description="Helical" evidence="6">
    <location>
        <begin position="136"/>
        <end position="158"/>
    </location>
</feature>
<organism evidence="8 9">
    <name type="scientific">Colletotrichum tamarilloi</name>
    <dbReference type="NCBI Taxonomy" id="1209934"/>
    <lineage>
        <taxon>Eukaryota</taxon>
        <taxon>Fungi</taxon>
        <taxon>Dikarya</taxon>
        <taxon>Ascomycota</taxon>
        <taxon>Pezizomycotina</taxon>
        <taxon>Sordariomycetes</taxon>
        <taxon>Hypocreomycetidae</taxon>
        <taxon>Glomerellales</taxon>
        <taxon>Glomerellaceae</taxon>
        <taxon>Colletotrichum</taxon>
        <taxon>Colletotrichum acutatum species complex</taxon>
    </lineage>
</organism>
<feature type="domain" description="Major facilitator superfamily (MFS) profile" evidence="7">
    <location>
        <begin position="1"/>
        <end position="353"/>
    </location>
</feature>
<keyword evidence="5 6" id="KW-0472">Membrane</keyword>
<sequence length="361" mass="39056">MVQSAGASGSYGAAYGIVADITTVDERGSYVGSMLVFTNAAPSFGPVIAGLLTEKLSWRWIFWFLVILTGTYLLLIIILLPETQRQIVGNGSLKAHRIHRSLFDSLTRDRKINSVGQVQGLQDGKRRYHIPNPFKCIAMLFSKGNFSVILIGSITYAVKMTLQSSLSAQCIDVYKLNYLQAGLIYLPSGVGGAIASYTTGKILDKNIQRVSMRQGRDSRYRRGDDISDFPIEEARLAGIYMLVALSSVTTAGYGVSLMQESHIAVPLVMQFISGATTSSIFTVCGTLLTDLNPKASATVQASYNLVRCIGAGAAIAAQQPLTNATGLGWSFGIFSLTMLFAAPLAMLLRKKGLRWRASPKT</sequence>
<dbReference type="EMBL" id="MLFU01000057">
    <property type="protein sequence ID" value="KAK1489246.1"/>
    <property type="molecule type" value="Genomic_DNA"/>
</dbReference>
<protein>
    <recommendedName>
        <fullName evidence="7">Major facilitator superfamily (MFS) profile domain-containing protein</fullName>
    </recommendedName>
</protein>
<dbReference type="Proteomes" id="UP001227543">
    <property type="component" value="Unassembled WGS sequence"/>
</dbReference>
<evidence type="ECO:0000256" key="4">
    <source>
        <dbReference type="ARBA" id="ARBA00022989"/>
    </source>
</evidence>
<dbReference type="GeneID" id="85411450"/>
<proteinExistence type="predicted"/>
<keyword evidence="4 6" id="KW-1133">Transmembrane helix</keyword>
<dbReference type="PANTHER" id="PTHR23502">
    <property type="entry name" value="MAJOR FACILITATOR SUPERFAMILY"/>
    <property type="match status" value="1"/>
</dbReference>
<reference evidence="8 9" key="1">
    <citation type="submission" date="2016-10" db="EMBL/GenBank/DDBJ databases">
        <title>The genome sequence of Colletotrichum fioriniae PJ7.</title>
        <authorList>
            <person name="Baroncelli R."/>
        </authorList>
    </citation>
    <scope>NUCLEOTIDE SEQUENCE [LARGE SCALE GENOMIC DNA]</scope>
    <source>
        <strain evidence="8 9">Tom-12</strain>
    </source>
</reference>
<feature type="transmembrane region" description="Helical" evidence="6">
    <location>
        <begin position="178"/>
        <end position="199"/>
    </location>
</feature>
<name>A0ABQ9QYR0_9PEZI</name>
<dbReference type="PROSITE" id="PS50850">
    <property type="entry name" value="MFS"/>
    <property type="match status" value="1"/>
</dbReference>
<dbReference type="InterPro" id="IPR036259">
    <property type="entry name" value="MFS_trans_sf"/>
</dbReference>
<comment type="caution">
    <text evidence="8">The sequence shown here is derived from an EMBL/GenBank/DDBJ whole genome shotgun (WGS) entry which is preliminary data.</text>
</comment>
<keyword evidence="3 6" id="KW-0812">Transmembrane</keyword>
<feature type="transmembrane region" description="Helical" evidence="6">
    <location>
        <begin position="60"/>
        <end position="80"/>
    </location>
</feature>
<evidence type="ECO:0000313" key="9">
    <source>
        <dbReference type="Proteomes" id="UP001227543"/>
    </source>
</evidence>
<evidence type="ECO:0000256" key="5">
    <source>
        <dbReference type="ARBA" id="ARBA00023136"/>
    </source>
</evidence>
<dbReference type="InterPro" id="IPR020846">
    <property type="entry name" value="MFS_dom"/>
</dbReference>
<comment type="subcellular location">
    <subcellularLocation>
        <location evidence="1">Membrane</location>
        <topology evidence="1">Multi-pass membrane protein</topology>
    </subcellularLocation>
</comment>
<dbReference type="PANTHER" id="PTHR23502:SF51">
    <property type="entry name" value="QUINIDINE RESISTANCE PROTEIN 1-RELATED"/>
    <property type="match status" value="1"/>
</dbReference>
<evidence type="ECO:0000256" key="1">
    <source>
        <dbReference type="ARBA" id="ARBA00004141"/>
    </source>
</evidence>
<keyword evidence="2" id="KW-0813">Transport</keyword>
<feature type="transmembrane region" description="Helical" evidence="6">
    <location>
        <begin position="236"/>
        <end position="255"/>
    </location>
</feature>
<evidence type="ECO:0000313" key="8">
    <source>
        <dbReference type="EMBL" id="KAK1489246.1"/>
    </source>
</evidence>
<keyword evidence="9" id="KW-1185">Reference proteome</keyword>
<evidence type="ECO:0000256" key="2">
    <source>
        <dbReference type="ARBA" id="ARBA00022448"/>
    </source>
</evidence>
<dbReference type="InterPro" id="IPR011701">
    <property type="entry name" value="MFS"/>
</dbReference>
<dbReference type="Pfam" id="PF07690">
    <property type="entry name" value="MFS_1"/>
    <property type="match status" value="1"/>
</dbReference>
<dbReference type="Gene3D" id="1.20.1250.20">
    <property type="entry name" value="MFS general substrate transporter like domains"/>
    <property type="match status" value="1"/>
</dbReference>